<protein>
    <submittedName>
        <fullName evidence="2">Uncharacterized protein</fullName>
    </submittedName>
</protein>
<organism evidence="2 3">
    <name type="scientific">Micromonospora olivasterospora</name>
    <dbReference type="NCBI Taxonomy" id="1880"/>
    <lineage>
        <taxon>Bacteria</taxon>
        <taxon>Bacillati</taxon>
        <taxon>Actinomycetota</taxon>
        <taxon>Actinomycetes</taxon>
        <taxon>Micromonosporales</taxon>
        <taxon>Micromonosporaceae</taxon>
        <taxon>Micromonospora</taxon>
    </lineage>
</organism>
<keyword evidence="3" id="KW-1185">Reference proteome</keyword>
<evidence type="ECO:0000313" key="2">
    <source>
        <dbReference type="EMBL" id="TWH68105.1"/>
    </source>
</evidence>
<dbReference type="AlphaFoldDB" id="A0A562IBM4"/>
<name>A0A562IBM4_MICOL</name>
<sequence>MGHSTVESGEGGRTSSEMAGHVERATVTAWEPGKRFAYATDAGPDGAVMAIGNSAAGRDPRGVPGTVQLVGGQMPPHPVSRACR</sequence>
<comment type="caution">
    <text evidence="2">The sequence shown here is derived from an EMBL/GenBank/DDBJ whole genome shotgun (WGS) entry which is preliminary data.</text>
</comment>
<gene>
    <name evidence="2" type="ORF">JD77_03093</name>
</gene>
<evidence type="ECO:0000313" key="3">
    <source>
        <dbReference type="Proteomes" id="UP000319825"/>
    </source>
</evidence>
<accession>A0A562IBM4</accession>
<proteinExistence type="predicted"/>
<evidence type="ECO:0000256" key="1">
    <source>
        <dbReference type="SAM" id="MobiDB-lite"/>
    </source>
</evidence>
<dbReference type="Proteomes" id="UP000319825">
    <property type="component" value="Unassembled WGS sequence"/>
</dbReference>
<feature type="region of interest" description="Disordered" evidence="1">
    <location>
        <begin position="1"/>
        <end position="21"/>
    </location>
</feature>
<reference evidence="2 3" key="1">
    <citation type="submission" date="2019-07" db="EMBL/GenBank/DDBJ databases">
        <title>R&amp;d 2014.</title>
        <authorList>
            <person name="Klenk H.-P."/>
        </authorList>
    </citation>
    <scope>NUCLEOTIDE SEQUENCE [LARGE SCALE GENOMIC DNA]</scope>
    <source>
        <strain evidence="2 3">DSM 43868</strain>
    </source>
</reference>
<dbReference type="EMBL" id="VLKE01000001">
    <property type="protein sequence ID" value="TWH68105.1"/>
    <property type="molecule type" value="Genomic_DNA"/>
</dbReference>